<accession>A0A4S3KFG8</accession>
<dbReference type="STRING" id="993689.GCA_002077135_00009"/>
<dbReference type="OrthoDB" id="6052221at2"/>
<evidence type="ECO:0000259" key="1">
    <source>
        <dbReference type="Pfam" id="PF06527"/>
    </source>
</evidence>
<dbReference type="InterPro" id="IPR009492">
    <property type="entry name" value="TniQ"/>
</dbReference>
<evidence type="ECO:0000313" key="3">
    <source>
        <dbReference type="Proteomes" id="UP000307749"/>
    </source>
</evidence>
<sequence length="419" mass="46582">MKEFLWTALPPQPLRHTATSQVESLAHYVLRMSEILGLPLASLIKQAGMQKAACAIPCCGLLPCTEQTLRAMEHLTGQNDLRCGTLWAVSRALSLHGAGTKSRPRRWCPNCYAEQTREEWSEPLAWLIRLMQTCPTHGCALVDRCRICGDTQPHGDSVVQRRQCRQCAASLGWCTGSAHLVQSALERWIDAQVLAIVNYAANPQSPQLPADAFHKACLHLQRIPERWALVPAVVRSRLRRGTRRLLPPPTLELLLEVAATQHCDVVPLLTAPDATFQSALWSPLSDRQDAGLRRPAMPRLRLRVVLDHLMGEGPAAHLPPVVCILSRLGLELDEARQAEPVRVARYQQRYLRQGPSARLRRLDIAVARTLRSVALTQHLVPAPAHLIRWRQRLTTQLGAVDASRVCVTAVELSSLTVEA</sequence>
<feature type="domain" description="TniQ" evidence="1">
    <location>
        <begin position="16"/>
        <end position="141"/>
    </location>
</feature>
<comment type="caution">
    <text evidence="2">The sequence shown here is derived from an EMBL/GenBank/DDBJ whole genome shotgun (WGS) entry which is preliminary data.</text>
</comment>
<organism evidence="2 3">
    <name type="scientific">Metallibacterium scheffleri</name>
    <dbReference type="NCBI Taxonomy" id="993689"/>
    <lineage>
        <taxon>Bacteria</taxon>
        <taxon>Pseudomonadati</taxon>
        <taxon>Pseudomonadota</taxon>
        <taxon>Gammaproteobacteria</taxon>
        <taxon>Lysobacterales</taxon>
        <taxon>Rhodanobacteraceae</taxon>
        <taxon>Metallibacterium</taxon>
    </lineage>
</organism>
<name>A0A4S3KFG8_9GAMM</name>
<evidence type="ECO:0000313" key="2">
    <source>
        <dbReference type="EMBL" id="THD07342.1"/>
    </source>
</evidence>
<proteinExistence type="predicted"/>
<reference evidence="2 3" key="1">
    <citation type="submission" date="2017-02" db="EMBL/GenBank/DDBJ databases">
        <title>Whole genome sequencing of Metallibacterium scheffleri DSM 24874 (T).</title>
        <authorList>
            <person name="Kumar S."/>
            <person name="Patil P."/>
            <person name="Patil P.B."/>
        </authorList>
    </citation>
    <scope>NUCLEOTIDE SEQUENCE [LARGE SCALE GENOMIC DNA]</scope>
    <source>
        <strain evidence="2 3">DSM 24874</strain>
    </source>
</reference>
<keyword evidence="3" id="KW-1185">Reference proteome</keyword>
<dbReference type="Proteomes" id="UP000307749">
    <property type="component" value="Unassembled WGS sequence"/>
</dbReference>
<dbReference type="AlphaFoldDB" id="A0A4S3KFG8"/>
<protein>
    <recommendedName>
        <fullName evidence="1">TniQ domain-containing protein</fullName>
    </recommendedName>
</protein>
<dbReference type="EMBL" id="MWQO01000061">
    <property type="protein sequence ID" value="THD07342.1"/>
    <property type="molecule type" value="Genomic_DNA"/>
</dbReference>
<dbReference type="RefSeq" id="WP_081126294.1">
    <property type="nucleotide sequence ID" value="NZ_LDOS01000001.1"/>
</dbReference>
<dbReference type="Pfam" id="PF06527">
    <property type="entry name" value="TniQ"/>
    <property type="match status" value="1"/>
</dbReference>
<gene>
    <name evidence="2" type="ORF">B1806_15010</name>
</gene>